<keyword evidence="2" id="KW-0472">Membrane</keyword>
<keyword evidence="2" id="KW-1133">Transmembrane helix</keyword>
<gene>
    <name evidence="3" type="ORF">Adt_31393</name>
</gene>
<dbReference type="PANTHER" id="PTHR34188:SF5">
    <property type="entry name" value="OS05G0131900 PROTEIN"/>
    <property type="match status" value="1"/>
</dbReference>
<dbReference type="Proteomes" id="UP001604336">
    <property type="component" value="Unassembled WGS sequence"/>
</dbReference>
<feature type="compositionally biased region" description="Basic residues" evidence="1">
    <location>
        <begin position="101"/>
        <end position="115"/>
    </location>
</feature>
<dbReference type="EMBL" id="JBFOLK010000009">
    <property type="protein sequence ID" value="KAL2486637.1"/>
    <property type="molecule type" value="Genomic_DNA"/>
</dbReference>
<feature type="transmembrane region" description="Helical" evidence="2">
    <location>
        <begin position="170"/>
        <end position="188"/>
    </location>
</feature>
<dbReference type="AlphaFoldDB" id="A0ABD1RFA1"/>
<feature type="compositionally biased region" description="Basic residues" evidence="1">
    <location>
        <begin position="30"/>
        <end position="39"/>
    </location>
</feature>
<organism evidence="3 4">
    <name type="scientific">Abeliophyllum distichum</name>
    <dbReference type="NCBI Taxonomy" id="126358"/>
    <lineage>
        <taxon>Eukaryota</taxon>
        <taxon>Viridiplantae</taxon>
        <taxon>Streptophyta</taxon>
        <taxon>Embryophyta</taxon>
        <taxon>Tracheophyta</taxon>
        <taxon>Spermatophyta</taxon>
        <taxon>Magnoliopsida</taxon>
        <taxon>eudicotyledons</taxon>
        <taxon>Gunneridae</taxon>
        <taxon>Pentapetalae</taxon>
        <taxon>asterids</taxon>
        <taxon>lamiids</taxon>
        <taxon>Lamiales</taxon>
        <taxon>Oleaceae</taxon>
        <taxon>Forsythieae</taxon>
        <taxon>Abeliophyllum</taxon>
    </lineage>
</organism>
<keyword evidence="4" id="KW-1185">Reference proteome</keyword>
<comment type="caution">
    <text evidence="3">The sequence shown here is derived from an EMBL/GenBank/DDBJ whole genome shotgun (WGS) entry which is preliminary data.</text>
</comment>
<name>A0ABD1RFA1_9LAMI</name>
<protein>
    <recommendedName>
        <fullName evidence="5">Transmembrane protein</fullName>
    </recommendedName>
</protein>
<feature type="compositionally biased region" description="Basic and acidic residues" evidence="1">
    <location>
        <begin position="1"/>
        <end position="12"/>
    </location>
</feature>
<accession>A0ABD1RFA1</accession>
<keyword evidence="2" id="KW-0812">Transmembrane</keyword>
<evidence type="ECO:0000313" key="4">
    <source>
        <dbReference type="Proteomes" id="UP001604336"/>
    </source>
</evidence>
<reference evidence="4" key="1">
    <citation type="submission" date="2024-07" db="EMBL/GenBank/DDBJ databases">
        <title>Two chromosome-level genome assemblies of Korean endemic species Abeliophyllum distichum and Forsythia ovata (Oleaceae).</title>
        <authorList>
            <person name="Jang H."/>
        </authorList>
    </citation>
    <scope>NUCLEOTIDE SEQUENCE [LARGE SCALE GENOMIC DNA]</scope>
</reference>
<evidence type="ECO:0008006" key="5">
    <source>
        <dbReference type="Google" id="ProtNLM"/>
    </source>
</evidence>
<feature type="region of interest" description="Disordered" evidence="1">
    <location>
        <begin position="1"/>
        <end position="126"/>
    </location>
</feature>
<evidence type="ECO:0000256" key="1">
    <source>
        <dbReference type="SAM" id="MobiDB-lite"/>
    </source>
</evidence>
<evidence type="ECO:0000313" key="3">
    <source>
        <dbReference type="EMBL" id="KAL2486637.1"/>
    </source>
</evidence>
<feature type="compositionally biased region" description="Basic and acidic residues" evidence="1">
    <location>
        <begin position="68"/>
        <end position="80"/>
    </location>
</feature>
<evidence type="ECO:0000256" key="2">
    <source>
        <dbReference type="SAM" id="Phobius"/>
    </source>
</evidence>
<proteinExistence type="predicted"/>
<dbReference type="PANTHER" id="PTHR34188">
    <property type="entry name" value="OS01G0299500 PROTEIN"/>
    <property type="match status" value="1"/>
</dbReference>
<sequence length="239" mass="25858">MEYNNSKEKEVDIESGGASGGAETGTRTNTSKKRGKKLLNKLSSGVLGLNGSTKLDPSIDSDSNRGGLIKESHEPLELLVDKGLGGQESQELLPLMEKKHEKERRKTGKSKKAAKPPRPPKGPFLDAADMKLVREISEHATKKRERIERMKALKKMKAAKKSSPSSTSTISAMIVTILFFLVIFFQGLGSRKSLSGTSPGAPEPATETKSLISVEFYNRTFSNAGSSKSITGKRAPRIG</sequence>